<accession>A0A5B0E4E3</accession>
<dbReference type="RefSeq" id="WP_149621004.1">
    <property type="nucleotide sequence ID" value="NZ_VOBL01000034.1"/>
</dbReference>
<evidence type="ECO:0000256" key="2">
    <source>
        <dbReference type="ARBA" id="ARBA00023125"/>
    </source>
</evidence>
<comment type="caution">
    <text evidence="5">The sequence shown here is derived from an EMBL/GenBank/DDBJ whole genome shotgun (WGS) entry which is preliminary data.</text>
</comment>
<organism evidence="5 6">
    <name type="scientific">Paeniglutamicibacter gangotriensis</name>
    <dbReference type="NCBI Taxonomy" id="254787"/>
    <lineage>
        <taxon>Bacteria</taxon>
        <taxon>Bacillati</taxon>
        <taxon>Actinomycetota</taxon>
        <taxon>Actinomycetes</taxon>
        <taxon>Micrococcales</taxon>
        <taxon>Micrococcaceae</taxon>
        <taxon>Paeniglutamicibacter</taxon>
    </lineage>
</organism>
<evidence type="ECO:0000256" key="3">
    <source>
        <dbReference type="ARBA" id="ARBA00023163"/>
    </source>
</evidence>
<evidence type="ECO:0000313" key="6">
    <source>
        <dbReference type="Proteomes" id="UP000323856"/>
    </source>
</evidence>
<gene>
    <name evidence="5" type="ORF">FQ154_19420</name>
</gene>
<dbReference type="Proteomes" id="UP000323856">
    <property type="component" value="Unassembled WGS sequence"/>
</dbReference>
<dbReference type="AlphaFoldDB" id="A0A5B0E4E3"/>
<protein>
    <submittedName>
        <fullName evidence="5">AraC family transcriptional regulator</fullName>
    </submittedName>
</protein>
<dbReference type="GO" id="GO:0003700">
    <property type="term" value="F:DNA-binding transcription factor activity"/>
    <property type="evidence" value="ECO:0007669"/>
    <property type="project" value="InterPro"/>
</dbReference>
<reference evidence="5 6" key="1">
    <citation type="submission" date="2019-07" db="EMBL/GenBank/DDBJ databases">
        <title>Analysis of the biochemical properties, biological activity and biotechnological potential of siderophores and biosurfactants produced by Antarctic psychrotolerant bacteria.</title>
        <authorList>
            <person name="Styczynski M."/>
            <person name="Krucon T."/>
            <person name="Decewicz P."/>
            <person name="Dziewit L."/>
        </authorList>
    </citation>
    <scope>NUCLEOTIDE SEQUENCE [LARGE SCALE GENOMIC DNA]</scope>
    <source>
        <strain evidence="5 6">ANT_H27</strain>
    </source>
</reference>
<dbReference type="Pfam" id="PF14525">
    <property type="entry name" value="AraC_binding_2"/>
    <property type="match status" value="1"/>
</dbReference>
<name>A0A5B0E4E3_9MICC</name>
<dbReference type="SUPFAM" id="SSF46689">
    <property type="entry name" value="Homeodomain-like"/>
    <property type="match status" value="1"/>
</dbReference>
<evidence type="ECO:0000259" key="4">
    <source>
        <dbReference type="PROSITE" id="PS01124"/>
    </source>
</evidence>
<dbReference type="OrthoDB" id="5464689at2"/>
<dbReference type="EMBL" id="VOBL01000034">
    <property type="protein sequence ID" value="KAA0973172.1"/>
    <property type="molecule type" value="Genomic_DNA"/>
</dbReference>
<evidence type="ECO:0000256" key="1">
    <source>
        <dbReference type="ARBA" id="ARBA00023015"/>
    </source>
</evidence>
<dbReference type="InterPro" id="IPR035418">
    <property type="entry name" value="AraC-bd_2"/>
</dbReference>
<proteinExistence type="predicted"/>
<dbReference type="InterPro" id="IPR018060">
    <property type="entry name" value="HTH_AraC"/>
</dbReference>
<dbReference type="InterPro" id="IPR050204">
    <property type="entry name" value="AraC_XylS_family_regulators"/>
</dbReference>
<keyword evidence="1" id="KW-0805">Transcription regulation</keyword>
<dbReference type="Pfam" id="PF12833">
    <property type="entry name" value="HTH_18"/>
    <property type="match status" value="1"/>
</dbReference>
<dbReference type="PANTHER" id="PTHR46796">
    <property type="entry name" value="HTH-TYPE TRANSCRIPTIONAL ACTIVATOR RHAS-RELATED"/>
    <property type="match status" value="1"/>
</dbReference>
<dbReference type="SMART" id="SM00342">
    <property type="entry name" value="HTH_ARAC"/>
    <property type="match status" value="1"/>
</dbReference>
<dbReference type="InterPro" id="IPR009057">
    <property type="entry name" value="Homeodomain-like_sf"/>
</dbReference>
<feature type="domain" description="HTH araC/xylS-type" evidence="4">
    <location>
        <begin position="218"/>
        <end position="319"/>
    </location>
</feature>
<dbReference type="PANTHER" id="PTHR46796:SF12">
    <property type="entry name" value="HTH-TYPE DNA-BINDING TRANSCRIPTIONAL ACTIVATOR EUTR"/>
    <property type="match status" value="1"/>
</dbReference>
<dbReference type="PROSITE" id="PS01124">
    <property type="entry name" value="HTH_ARAC_FAMILY_2"/>
    <property type="match status" value="1"/>
</dbReference>
<evidence type="ECO:0000313" key="5">
    <source>
        <dbReference type="EMBL" id="KAA0973172.1"/>
    </source>
</evidence>
<dbReference type="Gene3D" id="1.10.10.60">
    <property type="entry name" value="Homeodomain-like"/>
    <property type="match status" value="1"/>
</dbReference>
<keyword evidence="2" id="KW-0238">DNA-binding</keyword>
<keyword evidence="3" id="KW-0804">Transcription</keyword>
<sequence>MFDRHPIVSTNDPEEARSRVSQTYREHGLQVSDQAKRFRLTHNGMVVGGIGLYFMSYGARVRISPGVFEDFALVQIPLRGAALDRIDGTAVDTHQGMGSIAGPDSSLEMEWASDTSKLVLYIPRHTLEGAAFALSGHPSHGEMQLRPAMDFTLPAQRSWFGLVRSMVEGIGQNSPLMDNPLVSSRIADTVVLGLVANQWEDPVQQVAHGPLEESDAVDAVIAMLEDSPDRTWRMVDLAHATRMSARALSTAFQKKMQTTPMGYLQQVRLRGAYRDLYAATPALTTITEVATRWGFAHLSRFSAGYREAFGELPSETLRR</sequence>
<dbReference type="GO" id="GO:0043565">
    <property type="term" value="F:sequence-specific DNA binding"/>
    <property type="evidence" value="ECO:0007669"/>
    <property type="project" value="InterPro"/>
</dbReference>